<evidence type="ECO:0000256" key="1">
    <source>
        <dbReference type="SAM" id="MobiDB-lite"/>
    </source>
</evidence>
<protein>
    <submittedName>
        <fullName evidence="2">Uncharacterized protein</fullName>
    </submittedName>
</protein>
<name>A0A4R7BWK4_9HYPH</name>
<feature type="region of interest" description="Disordered" evidence="1">
    <location>
        <begin position="1"/>
        <end position="43"/>
    </location>
</feature>
<organism evidence="2 3">
    <name type="scientific">Enterovirga rhinocerotis</name>
    <dbReference type="NCBI Taxonomy" id="1339210"/>
    <lineage>
        <taxon>Bacteria</taxon>
        <taxon>Pseudomonadati</taxon>
        <taxon>Pseudomonadota</taxon>
        <taxon>Alphaproteobacteria</taxon>
        <taxon>Hyphomicrobiales</taxon>
        <taxon>Methylobacteriaceae</taxon>
        <taxon>Enterovirga</taxon>
    </lineage>
</organism>
<dbReference type="EMBL" id="SNZR01000013">
    <property type="protein sequence ID" value="TDR89552.1"/>
    <property type="molecule type" value="Genomic_DNA"/>
</dbReference>
<comment type="caution">
    <text evidence="2">The sequence shown here is derived from an EMBL/GenBank/DDBJ whole genome shotgun (WGS) entry which is preliminary data.</text>
</comment>
<keyword evidence="3" id="KW-1185">Reference proteome</keyword>
<reference evidence="2 3" key="1">
    <citation type="submission" date="2019-03" db="EMBL/GenBank/DDBJ databases">
        <title>Genomic Encyclopedia of Type Strains, Phase IV (KMG-IV): sequencing the most valuable type-strain genomes for metagenomic binning, comparative biology and taxonomic classification.</title>
        <authorList>
            <person name="Goeker M."/>
        </authorList>
    </citation>
    <scope>NUCLEOTIDE SEQUENCE [LARGE SCALE GENOMIC DNA]</scope>
    <source>
        <strain evidence="2 3">DSM 25903</strain>
    </source>
</reference>
<dbReference type="RefSeq" id="WP_133770244.1">
    <property type="nucleotide sequence ID" value="NZ_SNZR01000013.1"/>
</dbReference>
<evidence type="ECO:0000313" key="3">
    <source>
        <dbReference type="Proteomes" id="UP000295122"/>
    </source>
</evidence>
<gene>
    <name evidence="2" type="ORF">EV668_2383</name>
</gene>
<evidence type="ECO:0000313" key="2">
    <source>
        <dbReference type="EMBL" id="TDR89552.1"/>
    </source>
</evidence>
<dbReference type="AlphaFoldDB" id="A0A4R7BWK4"/>
<feature type="compositionally biased region" description="Basic and acidic residues" evidence="1">
    <location>
        <begin position="30"/>
        <end position="43"/>
    </location>
</feature>
<feature type="compositionally biased region" description="Polar residues" evidence="1">
    <location>
        <begin position="12"/>
        <end position="25"/>
    </location>
</feature>
<accession>A0A4R7BWK4</accession>
<dbReference type="Proteomes" id="UP000295122">
    <property type="component" value="Unassembled WGS sequence"/>
</dbReference>
<dbReference type="OrthoDB" id="2053844at2"/>
<sequence length="82" mass="9357">MLYIKKHPETANGANQHDSLRQNGEASPRFTKETADRTGRAERNIQRDAERGEKVCPEALDLIRGTDLDKGTYLDNRTVRYP</sequence>
<proteinExistence type="predicted"/>